<protein>
    <recommendedName>
        <fullName evidence="2">chitin synthase</fullName>
        <ecNumber evidence="2">2.4.1.16</ecNumber>
    </recommendedName>
</protein>
<accession>A0AA36B6W8</accession>
<keyword evidence="6 7" id="KW-0472">Membrane</keyword>
<keyword evidence="5 7" id="KW-1133">Transmembrane helix</keyword>
<evidence type="ECO:0000256" key="4">
    <source>
        <dbReference type="ARBA" id="ARBA00022692"/>
    </source>
</evidence>
<dbReference type="Pfam" id="PF03142">
    <property type="entry name" value="Chitin_synth_2"/>
    <property type="match status" value="1"/>
</dbReference>
<dbReference type="AlphaFoldDB" id="A0AA36B6W8"/>
<proteinExistence type="predicted"/>
<name>A0AA36B6W8_OCTVU</name>
<feature type="transmembrane region" description="Helical" evidence="7">
    <location>
        <begin position="1043"/>
        <end position="1063"/>
    </location>
</feature>
<evidence type="ECO:0000256" key="7">
    <source>
        <dbReference type="SAM" id="Phobius"/>
    </source>
</evidence>
<feature type="transmembrane region" description="Helical" evidence="7">
    <location>
        <begin position="152"/>
        <end position="180"/>
    </location>
</feature>
<evidence type="ECO:0000313" key="9">
    <source>
        <dbReference type="Proteomes" id="UP001162480"/>
    </source>
</evidence>
<dbReference type="SUPFAM" id="SSF53448">
    <property type="entry name" value="Nucleotide-diphospho-sugar transferases"/>
    <property type="match status" value="1"/>
</dbReference>
<feature type="transmembrane region" description="Helical" evidence="7">
    <location>
        <begin position="50"/>
        <end position="68"/>
    </location>
</feature>
<dbReference type="GO" id="GO:0004100">
    <property type="term" value="F:chitin synthase activity"/>
    <property type="evidence" value="ECO:0007669"/>
    <property type="project" value="UniProtKB-EC"/>
</dbReference>
<evidence type="ECO:0000256" key="6">
    <source>
        <dbReference type="ARBA" id="ARBA00023136"/>
    </source>
</evidence>
<feature type="transmembrane region" description="Helical" evidence="7">
    <location>
        <begin position="88"/>
        <end position="108"/>
    </location>
</feature>
<keyword evidence="3" id="KW-0808">Transferase</keyword>
<dbReference type="GO" id="GO:0071944">
    <property type="term" value="C:cell periphery"/>
    <property type="evidence" value="ECO:0007669"/>
    <property type="project" value="TreeGrafter"/>
</dbReference>
<comment type="subcellular location">
    <subcellularLocation>
        <location evidence="1">Membrane</location>
        <topology evidence="1">Multi-pass membrane protein</topology>
    </subcellularLocation>
</comment>
<dbReference type="InterPro" id="IPR029044">
    <property type="entry name" value="Nucleotide-diphossugar_trans"/>
</dbReference>
<sequence length="1089" mass="122539">MSPTDKFNCGYFQSCDRGSMSRVFCSHCSSCTSVIGCLLYIRDIITRDQAICISATVIGLSIVWWPQVRKYALKTNCFPDEKPKKISIFYASIKVASIISSVAIHFHITTKESVDSSQIFPELIRGTAQLLKWKIGLPLILNFTSALFSHALAYLALALSVTTFGLVIPSVASTAATVALSHTLLGPRIFAIQEEADFRTFLPIAFATVVAFILWCYPYLIKTSDLVPKPPFLFMPFEGVFHSYGWDNIFFDQYLILGIKDLKIYENEAEKKMSEIGKTRLSRIFICTTMYREADYEMGRFLMSLRGLSTSSKLNDVILEAHVFMDNGCMSASLKEFAQQLVELSQEKLSLSISDGICAETPYGIQIAWKLPGGMPFFIHFKDPLKIKPKKRWSQAMYFQYILQFRLRPGVNRCEMKTGTFYSILEHQTEKTTKKQNSDLVQKLTSLVGNEPLNQSEGCVDCSTAGHSKNHVKKDNTHSNVRRSSIFGHNIEKVGYPTLFTNQSSVEISSVDVLPNKTGQTEHPIQAEVSELKTSSTASSFVSDDQIDNMAELNVSRIPQQHSGCINLAFETTDSTDEAAGKEAVLEETNKKEAIMSNIMHQTKPSVSNSDSDSFSDISSVSSLGSTNNSSIQGTDVKTKMSLTTKTTKKWSPSPLPLLESIVTSLPKAKVSRMSFDEVPYAEITKVSTQRPRCSDDTFKDRTDTASHLKKTCGEPHQENTSNARWTATTDEVVDESQVYILATDADMEFKDTAVLELLQMSNNDKRIGAACGRTHPQGKRTGPVVWHQIFEYAKDFWMIKTAQNVIGSVMCCPGCFSLYRTTAIQQVLTEYTKPTKSPFAVYVKDTGEDRWMATLLMVKGWYMRYSSFARNNTYCPDTFEEFLKQRRRWVLSDIANAVLVQQPKKPKKPSIFRCMRRKRHKATFDTLNIESNQKHILSPSSTGEKNAETENSSYVIGNLFSLEEGNELQQKEHEFWQNLRATLLGNDVNLGLAKAELGDRLKRLRNYAWCGMVVTNVLWLAMLSAFYIGISSPLSRLNVYGVISGALYGFTLVIQLIGLTAFRLDYLLRKLAESTYGRKLPFWVNQKE</sequence>
<evidence type="ECO:0000256" key="3">
    <source>
        <dbReference type="ARBA" id="ARBA00022676"/>
    </source>
</evidence>
<dbReference type="EC" id="2.4.1.16" evidence="2"/>
<dbReference type="GO" id="GO:0016020">
    <property type="term" value="C:membrane"/>
    <property type="evidence" value="ECO:0007669"/>
    <property type="project" value="UniProtKB-SubCell"/>
</dbReference>
<reference evidence="8" key="1">
    <citation type="submission" date="2023-08" db="EMBL/GenBank/DDBJ databases">
        <authorList>
            <person name="Alioto T."/>
            <person name="Alioto T."/>
            <person name="Gomez Garrido J."/>
        </authorList>
    </citation>
    <scope>NUCLEOTIDE SEQUENCE</scope>
</reference>
<keyword evidence="3" id="KW-0328">Glycosyltransferase</keyword>
<feature type="transmembrane region" description="Helical" evidence="7">
    <location>
        <begin position="200"/>
        <end position="220"/>
    </location>
</feature>
<evidence type="ECO:0000256" key="2">
    <source>
        <dbReference type="ARBA" id="ARBA00012543"/>
    </source>
</evidence>
<organism evidence="8 9">
    <name type="scientific">Octopus vulgaris</name>
    <name type="common">Common octopus</name>
    <dbReference type="NCBI Taxonomy" id="6645"/>
    <lineage>
        <taxon>Eukaryota</taxon>
        <taxon>Metazoa</taxon>
        <taxon>Spiralia</taxon>
        <taxon>Lophotrochozoa</taxon>
        <taxon>Mollusca</taxon>
        <taxon>Cephalopoda</taxon>
        <taxon>Coleoidea</taxon>
        <taxon>Octopodiformes</taxon>
        <taxon>Octopoda</taxon>
        <taxon>Incirrata</taxon>
        <taxon>Octopodidae</taxon>
        <taxon>Octopus</taxon>
    </lineage>
</organism>
<evidence type="ECO:0000256" key="1">
    <source>
        <dbReference type="ARBA" id="ARBA00004141"/>
    </source>
</evidence>
<feature type="transmembrane region" description="Helical" evidence="7">
    <location>
        <begin position="20"/>
        <end position="41"/>
    </location>
</feature>
<evidence type="ECO:0000256" key="5">
    <source>
        <dbReference type="ARBA" id="ARBA00022989"/>
    </source>
</evidence>
<dbReference type="PANTHER" id="PTHR22914:SF41">
    <property type="entry name" value="CHITIN SYNTHASE 7"/>
    <property type="match status" value="1"/>
</dbReference>
<keyword evidence="4 7" id="KW-0812">Transmembrane</keyword>
<keyword evidence="9" id="KW-1185">Reference proteome</keyword>
<evidence type="ECO:0000313" key="8">
    <source>
        <dbReference type="EMBL" id="CAI9728097.1"/>
    </source>
</evidence>
<dbReference type="GO" id="GO:0006031">
    <property type="term" value="P:chitin biosynthetic process"/>
    <property type="evidence" value="ECO:0007669"/>
    <property type="project" value="TreeGrafter"/>
</dbReference>
<dbReference type="PANTHER" id="PTHR22914">
    <property type="entry name" value="CHITIN SYNTHASE"/>
    <property type="match status" value="1"/>
</dbReference>
<dbReference type="InterPro" id="IPR004835">
    <property type="entry name" value="Chitin_synth"/>
</dbReference>
<dbReference type="EMBL" id="OX597822">
    <property type="protein sequence ID" value="CAI9728097.1"/>
    <property type="molecule type" value="Genomic_DNA"/>
</dbReference>
<feature type="transmembrane region" description="Helical" evidence="7">
    <location>
        <begin position="1008"/>
        <end position="1031"/>
    </location>
</feature>
<gene>
    <name evidence="8" type="ORF">OCTVUL_1B010816</name>
</gene>
<dbReference type="Proteomes" id="UP001162480">
    <property type="component" value="Chromosome 9"/>
</dbReference>